<proteinExistence type="predicted"/>
<dbReference type="EMBL" id="JAQQBR010000002">
    <property type="protein sequence ID" value="KAK0181134.1"/>
    <property type="molecule type" value="Genomic_DNA"/>
</dbReference>
<keyword evidence="3" id="KW-1185">Reference proteome</keyword>
<protein>
    <submittedName>
        <fullName evidence="2">Uncharacterized protein</fullName>
    </submittedName>
</protein>
<gene>
    <name evidence="2" type="ORF">PV327_003441</name>
</gene>
<sequence>MLVGCNGSSSCSGGEDDDEYDSSCSRSGSVAATDVRLDTRGPYQRPQQSDAHHQAIVTPALRSLAN</sequence>
<reference evidence="2" key="2">
    <citation type="submission" date="2023-03" db="EMBL/GenBank/DDBJ databases">
        <authorList>
            <person name="Inwood S.N."/>
            <person name="Skelly J.G."/>
            <person name="Guhlin J."/>
            <person name="Harrop T.W.R."/>
            <person name="Goldson S.G."/>
            <person name="Dearden P.K."/>
        </authorList>
    </citation>
    <scope>NUCLEOTIDE SEQUENCE</scope>
    <source>
        <strain evidence="2">Lincoln</strain>
        <tissue evidence="2">Whole body</tissue>
    </source>
</reference>
<feature type="compositionally biased region" description="Low complexity" evidence="1">
    <location>
        <begin position="1"/>
        <end position="13"/>
    </location>
</feature>
<organism evidence="2 3">
    <name type="scientific">Microctonus hyperodae</name>
    <name type="common">Parasitoid wasp</name>
    <dbReference type="NCBI Taxonomy" id="165561"/>
    <lineage>
        <taxon>Eukaryota</taxon>
        <taxon>Metazoa</taxon>
        <taxon>Ecdysozoa</taxon>
        <taxon>Arthropoda</taxon>
        <taxon>Hexapoda</taxon>
        <taxon>Insecta</taxon>
        <taxon>Pterygota</taxon>
        <taxon>Neoptera</taxon>
        <taxon>Endopterygota</taxon>
        <taxon>Hymenoptera</taxon>
        <taxon>Apocrita</taxon>
        <taxon>Ichneumonoidea</taxon>
        <taxon>Braconidae</taxon>
        <taxon>Euphorinae</taxon>
        <taxon>Microctonus</taxon>
    </lineage>
</organism>
<evidence type="ECO:0000313" key="3">
    <source>
        <dbReference type="Proteomes" id="UP001168972"/>
    </source>
</evidence>
<name>A0AA39L114_MICHY</name>
<feature type="region of interest" description="Disordered" evidence="1">
    <location>
        <begin position="1"/>
        <end position="66"/>
    </location>
</feature>
<dbReference type="AlphaFoldDB" id="A0AA39L114"/>
<dbReference type="Proteomes" id="UP001168972">
    <property type="component" value="Unassembled WGS sequence"/>
</dbReference>
<reference evidence="2" key="1">
    <citation type="journal article" date="2023" name="bioRxiv">
        <title>Scaffold-level genome assemblies of two parasitoid biocontrol wasps reveal the parthenogenesis mechanism and an associated novel virus.</title>
        <authorList>
            <person name="Inwood S."/>
            <person name="Skelly J."/>
            <person name="Guhlin J."/>
            <person name="Harrop T."/>
            <person name="Goldson S."/>
            <person name="Dearden P."/>
        </authorList>
    </citation>
    <scope>NUCLEOTIDE SEQUENCE</scope>
    <source>
        <strain evidence="2">Lincoln</strain>
        <tissue evidence="2">Whole body</tissue>
    </source>
</reference>
<accession>A0AA39L114</accession>
<comment type="caution">
    <text evidence="2">The sequence shown here is derived from an EMBL/GenBank/DDBJ whole genome shotgun (WGS) entry which is preliminary data.</text>
</comment>
<feature type="non-terminal residue" evidence="2">
    <location>
        <position position="1"/>
    </location>
</feature>
<evidence type="ECO:0000256" key="1">
    <source>
        <dbReference type="SAM" id="MobiDB-lite"/>
    </source>
</evidence>
<evidence type="ECO:0000313" key="2">
    <source>
        <dbReference type="EMBL" id="KAK0181134.1"/>
    </source>
</evidence>